<dbReference type="RefSeq" id="XP_007375940.1">
    <property type="nucleotide sequence ID" value="XM_007375878.1"/>
</dbReference>
<evidence type="ECO:0000256" key="6">
    <source>
        <dbReference type="ARBA" id="ARBA00066965"/>
    </source>
</evidence>
<evidence type="ECO:0000256" key="3">
    <source>
        <dbReference type="ARBA" id="ARBA00023002"/>
    </source>
</evidence>
<dbReference type="Proteomes" id="UP000000709">
    <property type="component" value="Unassembled WGS sequence"/>
</dbReference>
<evidence type="ECO:0000256" key="10">
    <source>
        <dbReference type="PIRSR" id="PIRSR000097-2"/>
    </source>
</evidence>
<keyword evidence="2" id="KW-0521">NADP</keyword>
<dbReference type="eggNOG" id="KOG1577">
    <property type="taxonomic scope" value="Eukaryota"/>
</dbReference>
<comment type="catalytic activity">
    <reaction evidence="5">
        <text>isatin + NADPH + H(+) = 3-hydroxyindolin-2-one + NADP(+)</text>
        <dbReference type="Rhea" id="RHEA:68608"/>
        <dbReference type="ChEBI" id="CHEBI:15378"/>
        <dbReference type="ChEBI" id="CHEBI:27539"/>
        <dbReference type="ChEBI" id="CHEBI:28536"/>
        <dbReference type="ChEBI" id="CHEBI:57783"/>
        <dbReference type="ChEBI" id="CHEBI:58349"/>
    </reaction>
</comment>
<dbReference type="GeneID" id="18870101"/>
<sequence>MITELKTVSGDPITVGFGTGTVVKHLKDPHDHTATSDEIVKLLTYAISIGYNHIDTAAVYYTQPEVGKAFYESGIEREKVFLSTKFSVFKDEEEKSTITATEFVEKTLKELRTDYIDLLLIHHPFFEPDHSESKYTLHSLWSEFIKIKQSGKVRYIGVSNFSISHLSSVIAVSKPFGREYFPVVNQIEFHACLQNQSPDIVSFCQINGILVHGYSPLTPLFRLQEGNVYLHRLLMDLETKYKKTRAQILLRYCLDKKIVPITTSCQETRLKECIDVYDFNLEEQDIKKIDKEGAKSPHQTYFAGKY</sequence>
<proteinExistence type="inferred from homology"/>
<evidence type="ECO:0000313" key="14">
    <source>
        <dbReference type="Proteomes" id="UP000000709"/>
    </source>
</evidence>
<dbReference type="SUPFAM" id="SSF51430">
    <property type="entry name" value="NAD(P)-linked oxidoreductase"/>
    <property type="match status" value="1"/>
</dbReference>
<evidence type="ECO:0000313" key="13">
    <source>
        <dbReference type="EMBL" id="EGW32664.1"/>
    </source>
</evidence>
<dbReference type="OMA" id="YSHHPEY"/>
<evidence type="ECO:0000256" key="9">
    <source>
        <dbReference type="PIRSR" id="PIRSR000097-1"/>
    </source>
</evidence>
<dbReference type="EMBL" id="GL996502">
    <property type="protein sequence ID" value="EGW32664.1"/>
    <property type="molecule type" value="Genomic_DNA"/>
</dbReference>
<dbReference type="InterPro" id="IPR036812">
    <property type="entry name" value="NAD(P)_OxRdtase_dom_sf"/>
</dbReference>
<dbReference type="EC" id="1.1.1.358" evidence="6"/>
<evidence type="ECO:0000256" key="5">
    <source>
        <dbReference type="ARBA" id="ARBA00051098"/>
    </source>
</evidence>
<feature type="binding site" evidence="10">
    <location>
        <position position="122"/>
    </location>
    <ligand>
        <name>substrate</name>
    </ligand>
</feature>
<dbReference type="PROSITE" id="PS00062">
    <property type="entry name" value="ALDOKETO_REDUCTASE_2"/>
    <property type="match status" value="1"/>
</dbReference>
<dbReference type="OrthoDB" id="416253at2759"/>
<evidence type="ECO:0000256" key="4">
    <source>
        <dbReference type="ARBA" id="ARBA00050878"/>
    </source>
</evidence>
<organism evidence="14">
    <name type="scientific">Spathaspora passalidarum (strain NRRL Y-27907 / 11-Y1)</name>
    <dbReference type="NCBI Taxonomy" id="619300"/>
    <lineage>
        <taxon>Eukaryota</taxon>
        <taxon>Fungi</taxon>
        <taxon>Dikarya</taxon>
        <taxon>Ascomycota</taxon>
        <taxon>Saccharomycotina</taxon>
        <taxon>Pichiomycetes</taxon>
        <taxon>Debaryomycetaceae</taxon>
        <taxon>Spathaspora</taxon>
    </lineage>
</organism>
<dbReference type="Gene3D" id="3.20.20.100">
    <property type="entry name" value="NADP-dependent oxidoreductase domain"/>
    <property type="match status" value="1"/>
</dbReference>
<reference evidence="13 14" key="1">
    <citation type="journal article" date="2011" name="Proc. Natl. Acad. Sci. U.S.A.">
        <title>Comparative genomics of xylose-fermenting fungi for enhanced biofuel production.</title>
        <authorList>
            <person name="Wohlbach D.J."/>
            <person name="Kuo A."/>
            <person name="Sato T.K."/>
            <person name="Potts K.M."/>
            <person name="Salamov A.A."/>
            <person name="LaButti K.M."/>
            <person name="Sun H."/>
            <person name="Clum A."/>
            <person name="Pangilinan J.L."/>
            <person name="Lindquist E.A."/>
            <person name="Lucas S."/>
            <person name="Lapidus A."/>
            <person name="Jin M."/>
            <person name="Gunawan C."/>
            <person name="Balan V."/>
            <person name="Dale B.E."/>
            <person name="Jeffries T.W."/>
            <person name="Zinkel R."/>
            <person name="Barry K.W."/>
            <person name="Grigoriev I.V."/>
            <person name="Gasch A.P."/>
        </authorList>
    </citation>
    <scope>NUCLEOTIDE SEQUENCE [LARGE SCALE GENOMIC DNA]</scope>
    <source>
        <strain evidence="14">NRRL Y-27907 / 11-Y1</strain>
    </source>
</reference>
<feature type="active site" description="Proton donor" evidence="9">
    <location>
        <position position="60"/>
    </location>
</feature>
<dbReference type="HOGENOM" id="CLU_023205_0_3_1"/>
<name>G3AP93_SPAPN</name>
<evidence type="ECO:0000259" key="12">
    <source>
        <dbReference type="Pfam" id="PF00248"/>
    </source>
</evidence>
<dbReference type="STRING" id="619300.G3AP93"/>
<feature type="site" description="Lowers pKa of active site Tyr" evidence="11">
    <location>
        <position position="85"/>
    </location>
</feature>
<dbReference type="PIRSF" id="PIRSF000097">
    <property type="entry name" value="AKR"/>
    <property type="match status" value="1"/>
</dbReference>
<accession>G3AP93</accession>
<protein>
    <recommendedName>
        <fullName evidence="7">2-dehydropantolactone reductase</fullName>
        <ecNumber evidence="6">1.1.1.358</ecNumber>
    </recommendedName>
    <alternativeName>
        <fullName evidence="7">2-dehydropantolactone reductase</fullName>
    </alternativeName>
    <alternativeName>
        <fullName evidence="8">Ketopantoyl-lactone reductase</fullName>
    </alternativeName>
</protein>
<comment type="similarity">
    <text evidence="1">Belongs to the aldo/keto reductase family.</text>
</comment>
<comment type="catalytic activity">
    <reaction evidence="4">
        <text>(R)-pantolactone + NADP(+) = 2-dehydropantolactone + NADPH + H(+)</text>
        <dbReference type="Rhea" id="RHEA:18981"/>
        <dbReference type="ChEBI" id="CHEBI:15378"/>
        <dbReference type="ChEBI" id="CHEBI:16719"/>
        <dbReference type="ChEBI" id="CHEBI:18395"/>
        <dbReference type="ChEBI" id="CHEBI:57783"/>
        <dbReference type="ChEBI" id="CHEBI:58349"/>
        <dbReference type="EC" id="1.1.1.358"/>
    </reaction>
</comment>
<evidence type="ECO:0000256" key="11">
    <source>
        <dbReference type="PIRSR" id="PIRSR000097-3"/>
    </source>
</evidence>
<dbReference type="PRINTS" id="PR00069">
    <property type="entry name" value="ALDKETRDTASE"/>
</dbReference>
<dbReference type="InterPro" id="IPR023210">
    <property type="entry name" value="NADP_OxRdtase_dom"/>
</dbReference>
<feature type="domain" description="NADP-dependent oxidoreductase" evidence="12">
    <location>
        <begin position="16"/>
        <end position="291"/>
    </location>
</feature>
<dbReference type="AlphaFoldDB" id="G3AP93"/>
<dbReference type="InParanoid" id="G3AP93"/>
<dbReference type="Pfam" id="PF00248">
    <property type="entry name" value="Aldo_ket_red"/>
    <property type="match status" value="1"/>
</dbReference>
<evidence type="ECO:0000256" key="2">
    <source>
        <dbReference type="ARBA" id="ARBA00022857"/>
    </source>
</evidence>
<evidence type="ECO:0000256" key="1">
    <source>
        <dbReference type="ARBA" id="ARBA00007905"/>
    </source>
</evidence>
<evidence type="ECO:0000256" key="7">
    <source>
        <dbReference type="ARBA" id="ARBA00079693"/>
    </source>
</evidence>
<dbReference type="FunFam" id="3.20.20.100:FF:000002">
    <property type="entry name" value="2,5-diketo-D-gluconic acid reductase A"/>
    <property type="match status" value="1"/>
</dbReference>
<dbReference type="InterPro" id="IPR020471">
    <property type="entry name" value="AKR"/>
</dbReference>
<keyword evidence="14" id="KW-1185">Reference proteome</keyword>
<dbReference type="InterPro" id="IPR018170">
    <property type="entry name" value="Aldo/ket_reductase_CS"/>
</dbReference>
<gene>
    <name evidence="13" type="ORF">SPAPADRAFT_138169</name>
</gene>
<dbReference type="GO" id="GO:0047011">
    <property type="term" value="F:2-dehydropantolactone reductase (A-specific) activity"/>
    <property type="evidence" value="ECO:0007669"/>
    <property type="project" value="UniProtKB-ARBA"/>
</dbReference>
<keyword evidence="3" id="KW-0560">Oxidoreductase</keyword>
<dbReference type="PANTHER" id="PTHR43827">
    <property type="entry name" value="2,5-DIKETO-D-GLUCONIC ACID REDUCTASE"/>
    <property type="match status" value="1"/>
</dbReference>
<evidence type="ECO:0000256" key="8">
    <source>
        <dbReference type="ARBA" id="ARBA00081322"/>
    </source>
</evidence>
<dbReference type="KEGG" id="spaa:SPAPADRAFT_138169"/>
<dbReference type="GO" id="GO:0042180">
    <property type="term" value="P:ketone metabolic process"/>
    <property type="evidence" value="ECO:0007669"/>
    <property type="project" value="UniProtKB-ARBA"/>
</dbReference>
<dbReference type="PANTHER" id="PTHR43827:SF3">
    <property type="entry name" value="NADP-DEPENDENT OXIDOREDUCTASE DOMAIN-CONTAINING PROTEIN"/>
    <property type="match status" value="1"/>
</dbReference>